<name>A0A9D4GCC4_DREPO</name>
<gene>
    <name evidence="3" type="ORF">DPMN_142794</name>
</gene>
<evidence type="ECO:0000256" key="2">
    <source>
        <dbReference type="SAM" id="Phobius"/>
    </source>
</evidence>
<dbReference type="Proteomes" id="UP000828390">
    <property type="component" value="Unassembled WGS sequence"/>
</dbReference>
<evidence type="ECO:0000313" key="3">
    <source>
        <dbReference type="EMBL" id="KAH3814298.1"/>
    </source>
</evidence>
<dbReference type="EMBL" id="JAIWYP010000006">
    <property type="protein sequence ID" value="KAH3814298.1"/>
    <property type="molecule type" value="Genomic_DNA"/>
</dbReference>
<evidence type="ECO:0000313" key="4">
    <source>
        <dbReference type="Proteomes" id="UP000828390"/>
    </source>
</evidence>
<feature type="region of interest" description="Disordered" evidence="1">
    <location>
        <begin position="1"/>
        <end position="23"/>
    </location>
</feature>
<feature type="transmembrane region" description="Helical" evidence="2">
    <location>
        <begin position="82"/>
        <end position="104"/>
    </location>
</feature>
<keyword evidence="2" id="KW-0812">Transmembrane</keyword>
<accession>A0A9D4GCC4</accession>
<reference evidence="3" key="2">
    <citation type="submission" date="2020-11" db="EMBL/GenBank/DDBJ databases">
        <authorList>
            <person name="McCartney M.A."/>
            <person name="Auch B."/>
            <person name="Kono T."/>
            <person name="Mallez S."/>
            <person name="Becker A."/>
            <person name="Gohl D.M."/>
            <person name="Silverstein K.A.T."/>
            <person name="Koren S."/>
            <person name="Bechman K.B."/>
            <person name="Herman A."/>
            <person name="Abrahante J.E."/>
            <person name="Garbe J."/>
        </authorList>
    </citation>
    <scope>NUCLEOTIDE SEQUENCE</scope>
    <source>
        <strain evidence="3">Duluth1</strain>
        <tissue evidence="3">Whole animal</tissue>
    </source>
</reference>
<feature type="transmembrane region" description="Helical" evidence="2">
    <location>
        <begin position="28"/>
        <end position="46"/>
    </location>
</feature>
<keyword evidence="2" id="KW-1133">Transmembrane helix</keyword>
<organism evidence="3 4">
    <name type="scientific">Dreissena polymorpha</name>
    <name type="common">Zebra mussel</name>
    <name type="synonym">Mytilus polymorpha</name>
    <dbReference type="NCBI Taxonomy" id="45954"/>
    <lineage>
        <taxon>Eukaryota</taxon>
        <taxon>Metazoa</taxon>
        <taxon>Spiralia</taxon>
        <taxon>Lophotrochozoa</taxon>
        <taxon>Mollusca</taxon>
        <taxon>Bivalvia</taxon>
        <taxon>Autobranchia</taxon>
        <taxon>Heteroconchia</taxon>
        <taxon>Euheterodonta</taxon>
        <taxon>Imparidentia</taxon>
        <taxon>Neoheterodontei</taxon>
        <taxon>Myida</taxon>
        <taxon>Dreissenoidea</taxon>
        <taxon>Dreissenidae</taxon>
        <taxon>Dreissena</taxon>
    </lineage>
</organism>
<protein>
    <submittedName>
        <fullName evidence="3">Uncharacterized protein</fullName>
    </submittedName>
</protein>
<reference evidence="3" key="1">
    <citation type="journal article" date="2019" name="bioRxiv">
        <title>The Genome of the Zebra Mussel, Dreissena polymorpha: A Resource for Invasive Species Research.</title>
        <authorList>
            <person name="McCartney M.A."/>
            <person name="Auch B."/>
            <person name="Kono T."/>
            <person name="Mallez S."/>
            <person name="Zhang Y."/>
            <person name="Obille A."/>
            <person name="Becker A."/>
            <person name="Abrahante J.E."/>
            <person name="Garbe J."/>
            <person name="Badalamenti J.P."/>
            <person name="Herman A."/>
            <person name="Mangelson H."/>
            <person name="Liachko I."/>
            <person name="Sullivan S."/>
            <person name="Sone E.D."/>
            <person name="Koren S."/>
            <person name="Silverstein K.A.T."/>
            <person name="Beckman K.B."/>
            <person name="Gohl D.M."/>
        </authorList>
    </citation>
    <scope>NUCLEOTIDE SEQUENCE</scope>
    <source>
        <strain evidence="3">Duluth1</strain>
        <tissue evidence="3">Whole animal</tissue>
    </source>
</reference>
<dbReference type="AlphaFoldDB" id="A0A9D4GCC4"/>
<evidence type="ECO:0000256" key="1">
    <source>
        <dbReference type="SAM" id="MobiDB-lite"/>
    </source>
</evidence>
<proteinExistence type="predicted"/>
<keyword evidence="4" id="KW-1185">Reference proteome</keyword>
<comment type="caution">
    <text evidence="3">The sequence shown here is derived from an EMBL/GenBank/DDBJ whole genome shotgun (WGS) entry which is preliminary data.</text>
</comment>
<sequence length="113" mass="12719">MDDDDDDDYDYDEDDDDDDDDDDNDDDAFLLLFIDASAAATLSGMFNHCRMFHADSAPSPMFPAKTISDNSTINSIKKQNSFAISILISKTIFLFGSLILRFVLSIVKYEIIK</sequence>
<keyword evidence="2" id="KW-0472">Membrane</keyword>